<name>A0A1R3WUS0_9RHOB</name>
<dbReference type="PRINTS" id="PR00038">
    <property type="entry name" value="HTHLUXR"/>
</dbReference>
<reference evidence="5 6" key="1">
    <citation type="submission" date="2017-01" db="EMBL/GenBank/DDBJ databases">
        <authorList>
            <person name="Mah S.A."/>
            <person name="Swanson W.J."/>
            <person name="Moy G.W."/>
            <person name="Vacquier V.D."/>
        </authorList>
    </citation>
    <scope>NUCLEOTIDE SEQUENCE [LARGE SCALE GENOMIC DNA]</scope>
    <source>
        <strain evidence="5 6">DSM 21219</strain>
    </source>
</reference>
<dbReference type="Gene3D" id="1.10.10.10">
    <property type="entry name" value="Winged helix-like DNA-binding domain superfamily/Winged helix DNA-binding domain"/>
    <property type="match status" value="1"/>
</dbReference>
<dbReference type="Pfam" id="PF03472">
    <property type="entry name" value="Autoind_bind"/>
    <property type="match status" value="1"/>
</dbReference>
<protein>
    <submittedName>
        <fullName evidence="5">DNA-binding transcriptional regulator, CsgD family</fullName>
    </submittedName>
</protein>
<proteinExistence type="predicted"/>
<dbReference type="SUPFAM" id="SSF75516">
    <property type="entry name" value="Pheromone-binding domain of LuxR-like quorum-sensing transcription factors"/>
    <property type="match status" value="1"/>
</dbReference>
<dbReference type="PANTHER" id="PTHR44688:SF16">
    <property type="entry name" value="DNA-BINDING TRANSCRIPTIONAL ACTIVATOR DEVR_DOSR"/>
    <property type="match status" value="1"/>
</dbReference>
<dbReference type="InterPro" id="IPR016032">
    <property type="entry name" value="Sig_transdc_resp-reg_C-effctor"/>
</dbReference>
<dbReference type="Pfam" id="PF00196">
    <property type="entry name" value="GerE"/>
    <property type="match status" value="1"/>
</dbReference>
<evidence type="ECO:0000313" key="6">
    <source>
        <dbReference type="Proteomes" id="UP000192455"/>
    </source>
</evidence>
<evidence type="ECO:0000256" key="2">
    <source>
        <dbReference type="ARBA" id="ARBA00023125"/>
    </source>
</evidence>
<feature type="domain" description="HTH luxR-type" evidence="4">
    <location>
        <begin position="163"/>
        <end position="228"/>
    </location>
</feature>
<dbReference type="Gene3D" id="3.30.450.80">
    <property type="entry name" value="Transcription factor LuxR-like, autoinducer-binding domain"/>
    <property type="match status" value="1"/>
</dbReference>
<dbReference type="OrthoDB" id="9803630at2"/>
<dbReference type="EMBL" id="FTPS01000001">
    <property type="protein sequence ID" value="SIT82101.1"/>
    <property type="molecule type" value="Genomic_DNA"/>
</dbReference>
<dbReference type="Proteomes" id="UP000192455">
    <property type="component" value="Unassembled WGS sequence"/>
</dbReference>
<evidence type="ECO:0000259" key="4">
    <source>
        <dbReference type="PROSITE" id="PS50043"/>
    </source>
</evidence>
<dbReference type="GO" id="GO:0003677">
    <property type="term" value="F:DNA binding"/>
    <property type="evidence" value="ECO:0007669"/>
    <property type="project" value="UniProtKB-KW"/>
</dbReference>
<dbReference type="CDD" id="cd06170">
    <property type="entry name" value="LuxR_C_like"/>
    <property type="match status" value="1"/>
</dbReference>
<dbReference type="SMART" id="SM00421">
    <property type="entry name" value="HTH_LUXR"/>
    <property type="match status" value="1"/>
</dbReference>
<accession>A0A1R3WUS0</accession>
<dbReference type="GO" id="GO:0006355">
    <property type="term" value="P:regulation of DNA-templated transcription"/>
    <property type="evidence" value="ECO:0007669"/>
    <property type="project" value="InterPro"/>
</dbReference>
<dbReference type="PROSITE" id="PS50043">
    <property type="entry name" value="HTH_LUXR_2"/>
    <property type="match status" value="1"/>
</dbReference>
<evidence type="ECO:0000256" key="3">
    <source>
        <dbReference type="ARBA" id="ARBA00023163"/>
    </source>
</evidence>
<evidence type="ECO:0000313" key="5">
    <source>
        <dbReference type="EMBL" id="SIT82101.1"/>
    </source>
</evidence>
<gene>
    <name evidence="5" type="ORF">SAMN05421849_1617</name>
</gene>
<organism evidence="5 6">
    <name type="scientific">Pontibaca methylaminivorans</name>
    <dbReference type="NCBI Taxonomy" id="515897"/>
    <lineage>
        <taxon>Bacteria</taxon>
        <taxon>Pseudomonadati</taxon>
        <taxon>Pseudomonadota</taxon>
        <taxon>Alphaproteobacteria</taxon>
        <taxon>Rhodobacterales</taxon>
        <taxon>Roseobacteraceae</taxon>
        <taxon>Pontibaca</taxon>
    </lineage>
</organism>
<sequence>MAVIDLSTFPDAEKDLEGYLDSICQTHELDFAAYAGTNPVAQTFHGVVNYPSEWREHYVSQHFENRDPALHVASRSVAPVDWGRIRGEPAFDTIFRAAHDYGVPDQGLTIPVRGPFGDIGLFSVSRSCSAHEWRLLKSKVIGDLQQAAVHLHDHVVQSDTLTSVLAVPSLSSREVEILQWIAAGKSQQDAAEILAISPRTIEVHLRSAREKLAALTTAQAIGRAIARGLIYPA</sequence>
<keyword evidence="1" id="KW-0805">Transcription regulation</keyword>
<evidence type="ECO:0000256" key="1">
    <source>
        <dbReference type="ARBA" id="ARBA00023015"/>
    </source>
</evidence>
<dbReference type="InterPro" id="IPR000792">
    <property type="entry name" value="Tscrpt_reg_LuxR_C"/>
</dbReference>
<dbReference type="RefSeq" id="WP_076649317.1">
    <property type="nucleotide sequence ID" value="NZ_FTPS01000001.1"/>
</dbReference>
<keyword evidence="3" id="KW-0804">Transcription</keyword>
<keyword evidence="6" id="KW-1185">Reference proteome</keyword>
<keyword evidence="2 5" id="KW-0238">DNA-binding</keyword>
<dbReference type="InterPro" id="IPR036693">
    <property type="entry name" value="TF_LuxR_autoind-bd_dom_sf"/>
</dbReference>
<dbReference type="SUPFAM" id="SSF46894">
    <property type="entry name" value="C-terminal effector domain of the bipartite response regulators"/>
    <property type="match status" value="1"/>
</dbReference>
<dbReference type="InterPro" id="IPR036388">
    <property type="entry name" value="WH-like_DNA-bd_sf"/>
</dbReference>
<dbReference type="AlphaFoldDB" id="A0A1R3WUS0"/>
<dbReference type="STRING" id="515897.SAMN05421849_1617"/>
<dbReference type="PANTHER" id="PTHR44688">
    <property type="entry name" value="DNA-BINDING TRANSCRIPTIONAL ACTIVATOR DEVR_DOSR"/>
    <property type="match status" value="1"/>
</dbReference>
<dbReference type="InterPro" id="IPR005143">
    <property type="entry name" value="TF_LuxR_autoind-bd_dom"/>
</dbReference>